<dbReference type="Proteomes" id="UP000605201">
    <property type="component" value="Unassembled WGS sequence"/>
</dbReference>
<sequence length="49" mass="5978">MNDIFDAFYWEETGMFGGMVEEFTEDEMELLRTENDHDEWQNEDLYAFS</sequence>
<evidence type="ECO:0000313" key="1">
    <source>
        <dbReference type="EMBL" id="MBC8431621.1"/>
    </source>
</evidence>
<dbReference type="EMBL" id="JACNIG010000159">
    <property type="protein sequence ID" value="MBC8431621.1"/>
    <property type="molecule type" value="Genomic_DNA"/>
</dbReference>
<protein>
    <submittedName>
        <fullName evidence="1">Uncharacterized protein</fullName>
    </submittedName>
</protein>
<dbReference type="AlphaFoldDB" id="A0A8J6P0N7"/>
<proteinExistence type="predicted"/>
<evidence type="ECO:0000313" key="2">
    <source>
        <dbReference type="Proteomes" id="UP000605201"/>
    </source>
</evidence>
<organism evidence="1 2">
    <name type="scientific">Candidatus Desulfatibia vada</name>
    <dbReference type="NCBI Taxonomy" id="2841696"/>
    <lineage>
        <taxon>Bacteria</taxon>
        <taxon>Pseudomonadati</taxon>
        <taxon>Thermodesulfobacteriota</taxon>
        <taxon>Desulfobacteria</taxon>
        <taxon>Desulfobacterales</taxon>
        <taxon>Desulfobacterales incertae sedis</taxon>
        <taxon>Candidatus Desulfatibia</taxon>
    </lineage>
</organism>
<accession>A0A8J6P0N7</accession>
<reference evidence="1 2" key="1">
    <citation type="submission" date="2020-08" db="EMBL/GenBank/DDBJ databases">
        <title>Bridging the membrane lipid divide: bacteria of the FCB group superphylum have the potential to synthesize archaeal ether lipids.</title>
        <authorList>
            <person name="Villanueva L."/>
            <person name="Von Meijenfeldt F.A.B."/>
            <person name="Westbye A.B."/>
            <person name="Yadav S."/>
            <person name="Hopmans E.C."/>
            <person name="Dutilh B.E."/>
            <person name="Sinninghe Damste J.S."/>
        </authorList>
    </citation>
    <scope>NUCLEOTIDE SEQUENCE [LARGE SCALE GENOMIC DNA]</scope>
    <source>
        <strain evidence="1">NIOZ-UU17</strain>
    </source>
</reference>
<comment type="caution">
    <text evidence="1">The sequence shown here is derived from an EMBL/GenBank/DDBJ whole genome shotgun (WGS) entry which is preliminary data.</text>
</comment>
<name>A0A8J6P0N7_9BACT</name>
<gene>
    <name evidence="1" type="ORF">H8D96_06845</name>
</gene>